<comment type="caution">
    <text evidence="1">The sequence shown here is derived from an EMBL/GenBank/DDBJ whole genome shotgun (WGS) entry which is preliminary data.</text>
</comment>
<evidence type="ECO:0000313" key="2">
    <source>
        <dbReference type="Proteomes" id="UP000604481"/>
    </source>
</evidence>
<evidence type="ECO:0000313" key="1">
    <source>
        <dbReference type="EMBL" id="MBE9610425.1"/>
    </source>
</evidence>
<dbReference type="AlphaFoldDB" id="A0A8J7FMT8"/>
<dbReference type="RefSeq" id="WP_194116971.1">
    <property type="nucleotide sequence ID" value="NZ_JADFUA010000009.1"/>
</dbReference>
<accession>A0A8J7FMT8</accession>
<reference evidence="1 2" key="1">
    <citation type="submission" date="2020-10" db="EMBL/GenBank/DDBJ databases">
        <title>The genome sequence of Chitinilyticum litopenaei 4Y14.</title>
        <authorList>
            <person name="Liu Y."/>
        </authorList>
    </citation>
    <scope>NUCLEOTIDE SEQUENCE [LARGE SCALE GENOMIC DNA]</scope>
    <source>
        <strain evidence="1 2">4Y14</strain>
    </source>
</reference>
<organism evidence="1 2">
    <name type="scientific">Chitinilyticum piscinae</name>
    <dbReference type="NCBI Taxonomy" id="2866724"/>
    <lineage>
        <taxon>Bacteria</taxon>
        <taxon>Pseudomonadati</taxon>
        <taxon>Pseudomonadota</taxon>
        <taxon>Betaproteobacteria</taxon>
        <taxon>Neisseriales</taxon>
        <taxon>Chitinibacteraceae</taxon>
        <taxon>Chitinilyticum</taxon>
    </lineage>
</organism>
<dbReference type="EMBL" id="JADFUA010000009">
    <property type="protein sequence ID" value="MBE9610425.1"/>
    <property type="molecule type" value="Genomic_DNA"/>
</dbReference>
<dbReference type="Proteomes" id="UP000604481">
    <property type="component" value="Unassembled WGS sequence"/>
</dbReference>
<protein>
    <submittedName>
        <fullName evidence="1">Uncharacterized protein</fullName>
    </submittedName>
</protein>
<sequence>MNPMQILISLLQTLRDWLWSEYSLDIALHDETTLQIQAGSRLIEFTLRSRSVWKASRRLARFHDIRSIDLTHYAATSDRPEYWKVSLKLNGWFRSVLIGKSLSDVDASIAAARISAVTGKPVRSL</sequence>
<keyword evidence="2" id="KW-1185">Reference proteome</keyword>
<gene>
    <name evidence="1" type="ORF">INR99_13880</name>
</gene>
<name>A0A8J7FMT8_9NEIS</name>
<proteinExistence type="predicted"/>